<protein>
    <submittedName>
        <fullName evidence="2">Uncharacterized protein</fullName>
    </submittedName>
</protein>
<dbReference type="Proteomes" id="UP000264353">
    <property type="component" value="Chromosome A4"/>
</dbReference>
<dbReference type="EMBL" id="CM010631">
    <property type="protein sequence ID" value="RID66208.1"/>
    <property type="molecule type" value="Genomic_DNA"/>
</dbReference>
<reference evidence="2 3" key="1">
    <citation type="submission" date="2018-06" db="EMBL/GenBank/DDBJ databases">
        <title>WGS assembly of Brassica rapa FPsc.</title>
        <authorList>
            <person name="Bowman J."/>
            <person name="Kohchi T."/>
            <person name="Yamato K."/>
            <person name="Jenkins J."/>
            <person name="Shu S."/>
            <person name="Ishizaki K."/>
            <person name="Yamaoka S."/>
            <person name="Nishihama R."/>
            <person name="Nakamura Y."/>
            <person name="Berger F."/>
            <person name="Adam C."/>
            <person name="Aki S."/>
            <person name="Althoff F."/>
            <person name="Araki T."/>
            <person name="Arteaga-Vazquez M."/>
            <person name="Balasubrmanian S."/>
            <person name="Bauer D."/>
            <person name="Boehm C."/>
            <person name="Briginshaw L."/>
            <person name="Caballero-Perez J."/>
            <person name="Catarino B."/>
            <person name="Chen F."/>
            <person name="Chiyoda S."/>
            <person name="Chovatia M."/>
            <person name="Davies K."/>
            <person name="Delmans M."/>
            <person name="Demura T."/>
            <person name="Dierschke T."/>
            <person name="Dolan L."/>
            <person name="Dorantes-Acosta A."/>
            <person name="Eklund D."/>
            <person name="Florent S."/>
            <person name="Flores-Sandoval E."/>
            <person name="Fujiyama A."/>
            <person name="Fukuzawa H."/>
            <person name="Galik B."/>
            <person name="Grimanelli D."/>
            <person name="Grimwood J."/>
            <person name="Grossniklaus U."/>
            <person name="Hamada T."/>
            <person name="Haseloff J."/>
            <person name="Hetherington A."/>
            <person name="Higo A."/>
            <person name="Hirakawa Y."/>
            <person name="Hundley H."/>
            <person name="Ikeda Y."/>
            <person name="Inoue K."/>
            <person name="Inoue S."/>
            <person name="Ishida S."/>
            <person name="Jia Q."/>
            <person name="Kakita M."/>
            <person name="Kanazawa T."/>
            <person name="Kawai Y."/>
            <person name="Kawashima T."/>
            <person name="Kennedy M."/>
            <person name="Kinose K."/>
            <person name="Kinoshita T."/>
            <person name="Kohara Y."/>
            <person name="Koide E."/>
            <person name="Komatsu K."/>
            <person name="Kopischke S."/>
            <person name="Kubo M."/>
            <person name="Kyozuka J."/>
            <person name="Lagercrantz U."/>
            <person name="Lin S."/>
            <person name="Lindquist E."/>
            <person name="Lipzen A."/>
            <person name="Lu C."/>
            <person name="Luna E."/>
            <person name="Martienssen R."/>
            <person name="Minamino N."/>
            <person name="Mizutani M."/>
            <person name="Mizutani M."/>
            <person name="Mochizuki N."/>
            <person name="Monte I."/>
            <person name="Mosher R."/>
            <person name="Nagasaki H."/>
            <person name="Nakagami H."/>
            <person name="Naramoto S."/>
            <person name="Nishitani K."/>
            <person name="Ohtani M."/>
            <person name="Okamoto T."/>
            <person name="Okumura M."/>
            <person name="Phillips J."/>
            <person name="Pollak B."/>
            <person name="Reinders A."/>
            <person name="Roevekamp M."/>
            <person name="Sano R."/>
            <person name="Sawa S."/>
            <person name="Schmid M."/>
            <person name="Shirakawa M."/>
            <person name="Solano R."/>
            <person name="Spunde A."/>
            <person name="Suetsugu N."/>
            <person name="Sugano S."/>
            <person name="Sugiyama A."/>
            <person name="Sun R."/>
            <person name="Suzuki Y."/>
            <person name="Takenaka M."/>
            <person name="Takezawa D."/>
            <person name="Tomogane H."/>
            <person name="Tsuzuki M."/>
            <person name="Ueda T."/>
            <person name="Umeda M."/>
            <person name="Ward J."/>
            <person name="Watanabe Y."/>
            <person name="Yazaki K."/>
            <person name="Yokoyama R."/>
            <person name="Yoshitake Y."/>
            <person name="Yotsui I."/>
            <person name="Zachgo S."/>
            <person name="Schmutz J."/>
        </authorList>
    </citation>
    <scope>NUCLEOTIDE SEQUENCE [LARGE SCALE GENOMIC DNA]</scope>
    <source>
        <strain evidence="3">cv. B-3</strain>
    </source>
</reference>
<evidence type="ECO:0000313" key="2">
    <source>
        <dbReference type="EMBL" id="RID66208.1"/>
    </source>
</evidence>
<organism evidence="2 3">
    <name type="scientific">Brassica campestris</name>
    <name type="common">Field mustard</name>
    <dbReference type="NCBI Taxonomy" id="3711"/>
    <lineage>
        <taxon>Eukaryota</taxon>
        <taxon>Viridiplantae</taxon>
        <taxon>Streptophyta</taxon>
        <taxon>Embryophyta</taxon>
        <taxon>Tracheophyta</taxon>
        <taxon>Spermatophyta</taxon>
        <taxon>Magnoliopsida</taxon>
        <taxon>eudicotyledons</taxon>
        <taxon>Gunneridae</taxon>
        <taxon>Pentapetalae</taxon>
        <taxon>rosids</taxon>
        <taxon>malvids</taxon>
        <taxon>Brassicales</taxon>
        <taxon>Brassicaceae</taxon>
        <taxon>Brassiceae</taxon>
        <taxon>Brassica</taxon>
    </lineage>
</organism>
<evidence type="ECO:0000256" key="1">
    <source>
        <dbReference type="SAM" id="MobiDB-lite"/>
    </source>
</evidence>
<dbReference type="AlphaFoldDB" id="A0A397ZMF5"/>
<evidence type="ECO:0000313" key="3">
    <source>
        <dbReference type="Proteomes" id="UP000264353"/>
    </source>
</evidence>
<feature type="compositionally biased region" description="Polar residues" evidence="1">
    <location>
        <begin position="19"/>
        <end position="28"/>
    </location>
</feature>
<proteinExistence type="predicted"/>
<sequence>MELAEAVYRSSHQHHSEDTSTQSESNSFGEDYPRPGDDQTVILNRTHEDRSWEMRFQIQFKSASPSWNTTTRSHLPLILIEAGQLGTVTPHVYVVSSSDTYGSVSA</sequence>
<name>A0A397ZMF5_BRACM</name>
<feature type="region of interest" description="Disordered" evidence="1">
    <location>
        <begin position="1"/>
        <end position="46"/>
    </location>
</feature>
<accession>A0A397ZMF5</accession>
<gene>
    <name evidence="2" type="ORF">BRARA_D01367</name>
</gene>